<dbReference type="Proteomes" id="UP001549307">
    <property type="component" value="Unassembled WGS sequence"/>
</dbReference>
<dbReference type="EMBL" id="JBEPSN010000001">
    <property type="protein sequence ID" value="MET4538433.1"/>
    <property type="molecule type" value="Genomic_DNA"/>
</dbReference>
<dbReference type="InterPro" id="IPR002938">
    <property type="entry name" value="FAD-bd"/>
</dbReference>
<dbReference type="PRINTS" id="PR00420">
    <property type="entry name" value="RNGMNOXGNASE"/>
</dbReference>
<evidence type="ECO:0000256" key="2">
    <source>
        <dbReference type="ARBA" id="ARBA00022827"/>
    </source>
</evidence>
<proteinExistence type="predicted"/>
<keyword evidence="1" id="KW-0285">Flavoprotein</keyword>
<feature type="domain" description="FAD-binding" evidence="3">
    <location>
        <begin position="8"/>
        <end position="371"/>
    </location>
</feature>
<dbReference type="Pfam" id="PF01494">
    <property type="entry name" value="FAD_binding_3"/>
    <property type="match status" value="1"/>
</dbReference>
<dbReference type="EC" id="1.14.13.20" evidence="4"/>
<comment type="caution">
    <text evidence="4">The sequence shown here is derived from an EMBL/GenBank/DDBJ whole genome shotgun (WGS) entry which is preliminary data.</text>
</comment>
<keyword evidence="5" id="KW-1185">Reference proteome</keyword>
<protein>
    <submittedName>
        <fullName evidence="4">2,4-dichlorophenol 6-monooxygenase</fullName>
        <ecNumber evidence="4">1.14.13.20</ecNumber>
    </submittedName>
</protein>
<evidence type="ECO:0000313" key="5">
    <source>
        <dbReference type="Proteomes" id="UP001549307"/>
    </source>
</evidence>
<evidence type="ECO:0000259" key="3">
    <source>
        <dbReference type="Pfam" id="PF01494"/>
    </source>
</evidence>
<dbReference type="RefSeq" id="WP_354225840.1">
    <property type="nucleotide sequence ID" value="NZ_JBEPSN010000001.1"/>
</dbReference>
<dbReference type="PANTHER" id="PTHR43004:SF8">
    <property type="entry name" value="FAD-BINDING DOMAIN-CONTAINING PROTEIN-RELATED"/>
    <property type="match status" value="1"/>
</dbReference>
<dbReference type="InterPro" id="IPR050641">
    <property type="entry name" value="RIFMO-like"/>
</dbReference>
<organism evidence="4 5">
    <name type="scientific">Arthrobacter bambusae</name>
    <dbReference type="NCBI Taxonomy" id="1338426"/>
    <lineage>
        <taxon>Bacteria</taxon>
        <taxon>Bacillati</taxon>
        <taxon>Actinomycetota</taxon>
        <taxon>Actinomycetes</taxon>
        <taxon>Micrococcales</taxon>
        <taxon>Micrococcaceae</taxon>
        <taxon>Arthrobacter</taxon>
    </lineage>
</organism>
<dbReference type="Gene3D" id="3.40.30.120">
    <property type="match status" value="1"/>
</dbReference>
<keyword evidence="4" id="KW-0560">Oxidoreductase</keyword>
<gene>
    <name evidence="4" type="ORF">ABIE37_000188</name>
</gene>
<dbReference type="GO" id="GO:0018666">
    <property type="term" value="F:2,4-dichlorophenol 6-monooxygenase activity"/>
    <property type="evidence" value="ECO:0007669"/>
    <property type="project" value="UniProtKB-EC"/>
</dbReference>
<dbReference type="Gene3D" id="3.30.9.10">
    <property type="entry name" value="D-Amino Acid Oxidase, subunit A, domain 2"/>
    <property type="match status" value="1"/>
</dbReference>
<accession>A0ABV2P0Z3</accession>
<evidence type="ECO:0000313" key="4">
    <source>
        <dbReference type="EMBL" id="MET4538433.1"/>
    </source>
</evidence>
<dbReference type="PANTHER" id="PTHR43004">
    <property type="entry name" value="TRK SYSTEM POTASSIUM UPTAKE PROTEIN"/>
    <property type="match status" value="1"/>
</dbReference>
<evidence type="ECO:0000256" key="1">
    <source>
        <dbReference type="ARBA" id="ARBA00022630"/>
    </source>
</evidence>
<dbReference type="SUPFAM" id="SSF51905">
    <property type="entry name" value="FAD/NAD(P)-binding domain"/>
    <property type="match status" value="1"/>
</dbReference>
<dbReference type="GeneID" id="92751169"/>
<name>A0ABV2P0Z3_9MICC</name>
<sequence length="602" mass="66635">METQLEFDTDVLIVGTGPTGATAALALATEGIRVHMLSRWNWLANTPRAHITNQRAVEVLRDLGVEEEAAKYAVPWEEMGDTLFTTSLAGQEIARLRTWGTGDERYGDYLKASPCTMLDVPQPLMEPILLKNAGERGAQVTFNTEYLSHVQDRDGVTVTFRNHITGQDYSLRSRYLIGADGARSQIAEDIGLPFHGQVARAGTAYVLFKADLSKYVAHRPSILHWIMNPVAGFGEIGMGLLRAVRPWDEWIAGWGFNMADGEPDFSENVVLEKIRTLVGDPELEVEIQTKSTWYVNQQHAEHFSVGRVFCGGDAVHRHPPSSGLGSNTCMQDAFNLAWKLAYVIKGYAGESLLESYSLERAPVGKQIVARANQSRKDYGPLNDTFRVPGQEHSIEAGLARLHAPTPEGVELRQKLQEALEGKNYEFNAHGVELNQRYESAAVIPDTEAGEEQWVKDPQLYVQPTTRPGAKIPHAWLVDRTGNRTSTLDVTGRGRFTLVTGLAGRAWETAAAELDAPFLRTVVIGEKGAEDPYGAWHKVREIHEAGALLVRPDGYIAWRQSSPVWDLETARIELRTALDTVLGHAESTSPETVGETHEYTPVH</sequence>
<dbReference type="InterPro" id="IPR036188">
    <property type="entry name" value="FAD/NAD-bd_sf"/>
</dbReference>
<reference evidence="4 5" key="1">
    <citation type="submission" date="2024-06" db="EMBL/GenBank/DDBJ databases">
        <title>Sorghum-associated microbial communities from plants grown in Nebraska, USA.</title>
        <authorList>
            <person name="Schachtman D."/>
        </authorList>
    </citation>
    <scope>NUCLEOTIDE SEQUENCE [LARGE SCALE GENOMIC DNA]</scope>
    <source>
        <strain evidence="4 5">3552</strain>
    </source>
</reference>
<dbReference type="Pfam" id="PF21274">
    <property type="entry name" value="Rng_hyd_C"/>
    <property type="match status" value="1"/>
</dbReference>
<dbReference type="Gene3D" id="3.50.50.60">
    <property type="entry name" value="FAD/NAD(P)-binding domain"/>
    <property type="match status" value="1"/>
</dbReference>
<keyword evidence="2" id="KW-0274">FAD</keyword>